<organism evidence="1 2">
    <name type="scientific">Pontibacter qinzhouensis</name>
    <dbReference type="NCBI Taxonomy" id="2603253"/>
    <lineage>
        <taxon>Bacteria</taxon>
        <taxon>Pseudomonadati</taxon>
        <taxon>Bacteroidota</taxon>
        <taxon>Cytophagia</taxon>
        <taxon>Cytophagales</taxon>
        <taxon>Hymenobacteraceae</taxon>
        <taxon>Pontibacter</taxon>
    </lineage>
</organism>
<evidence type="ECO:0000313" key="1">
    <source>
        <dbReference type="EMBL" id="TXK27894.1"/>
    </source>
</evidence>
<dbReference type="Proteomes" id="UP000321926">
    <property type="component" value="Unassembled WGS sequence"/>
</dbReference>
<dbReference type="OrthoDB" id="5187906at2"/>
<protein>
    <recommendedName>
        <fullName evidence="3">DUF2116 family Zn-ribbon domain-containing protein</fullName>
    </recommendedName>
</protein>
<dbReference type="AlphaFoldDB" id="A0A5C8J2E3"/>
<keyword evidence="2" id="KW-1185">Reference proteome</keyword>
<dbReference type="EMBL" id="VRTY01000115">
    <property type="protein sequence ID" value="TXK27894.1"/>
    <property type="molecule type" value="Genomic_DNA"/>
</dbReference>
<reference evidence="1 2" key="1">
    <citation type="submission" date="2019-08" db="EMBL/GenBank/DDBJ databases">
        <authorList>
            <person name="Shi S."/>
        </authorList>
    </citation>
    <scope>NUCLEOTIDE SEQUENCE [LARGE SCALE GENOMIC DNA]</scope>
    <source>
        <strain evidence="1 2">GY10130</strain>
    </source>
</reference>
<evidence type="ECO:0000313" key="2">
    <source>
        <dbReference type="Proteomes" id="UP000321926"/>
    </source>
</evidence>
<accession>A0A5C8J2E3</accession>
<gene>
    <name evidence="1" type="ORF">FVR03_21040</name>
</gene>
<comment type="caution">
    <text evidence="1">The sequence shown here is derived from an EMBL/GenBank/DDBJ whole genome shotgun (WGS) entry which is preliminary data.</text>
</comment>
<name>A0A5C8J2E3_9BACT</name>
<sequence length="128" mass="15086">MKKDEKTCLHCGTSMVGRADKRFCSDQCRATANTLRKKSDDSELLMRHINQILRRNRHILRQASPQGKTTLRRAVLEISGFDFRYFTHLYRTKQGNTYYLCYDYGYLLLDDDKVLIVNQQPYMGQQNP</sequence>
<proteinExistence type="predicted"/>
<evidence type="ECO:0008006" key="3">
    <source>
        <dbReference type="Google" id="ProtNLM"/>
    </source>
</evidence>
<dbReference type="RefSeq" id="WP_147923746.1">
    <property type="nucleotide sequence ID" value="NZ_VRTY01000115.1"/>
</dbReference>